<organism evidence="2">
    <name type="scientific">marine sediment metagenome</name>
    <dbReference type="NCBI Taxonomy" id="412755"/>
    <lineage>
        <taxon>unclassified sequences</taxon>
        <taxon>metagenomes</taxon>
        <taxon>ecological metagenomes</taxon>
    </lineage>
</organism>
<comment type="caution">
    <text evidence="2">The sequence shown here is derived from an EMBL/GenBank/DDBJ whole genome shotgun (WGS) entry which is preliminary data.</text>
</comment>
<accession>X0UAB7</accession>
<proteinExistence type="predicted"/>
<dbReference type="AlphaFoldDB" id="X0UAB7"/>
<gene>
    <name evidence="2" type="ORF">S01H1_19713</name>
</gene>
<feature type="coiled-coil region" evidence="1">
    <location>
        <begin position="128"/>
        <end position="155"/>
    </location>
</feature>
<protein>
    <submittedName>
        <fullName evidence="2">Uncharacterized protein</fullName>
    </submittedName>
</protein>
<dbReference type="EMBL" id="BARS01010685">
    <property type="protein sequence ID" value="GAF96271.1"/>
    <property type="molecule type" value="Genomic_DNA"/>
</dbReference>
<feature type="non-terminal residue" evidence="2">
    <location>
        <position position="169"/>
    </location>
</feature>
<sequence length="169" mass="19670">MYRIFLKSFLDTQALKAANKHSSKDLKYCNGLCQDLVAKTQFSSTKMICRSCMNTINLAKKQIDDQKITLEQFKKDPAIVYKNKNNNNNNNENEITIKKKCKTCKQEKNIIDFEKGRKECKSCRYIKASEQNNNIDEYVEQIKKLKNDLTKLKTLLSHIPKDKLIIIIA</sequence>
<evidence type="ECO:0000256" key="1">
    <source>
        <dbReference type="SAM" id="Coils"/>
    </source>
</evidence>
<reference evidence="2" key="1">
    <citation type="journal article" date="2014" name="Front. Microbiol.">
        <title>High frequency of phylogenetically diverse reductive dehalogenase-homologous genes in deep subseafloor sedimentary metagenomes.</title>
        <authorList>
            <person name="Kawai M."/>
            <person name="Futagami T."/>
            <person name="Toyoda A."/>
            <person name="Takaki Y."/>
            <person name="Nishi S."/>
            <person name="Hori S."/>
            <person name="Arai W."/>
            <person name="Tsubouchi T."/>
            <person name="Morono Y."/>
            <person name="Uchiyama I."/>
            <person name="Ito T."/>
            <person name="Fujiyama A."/>
            <person name="Inagaki F."/>
            <person name="Takami H."/>
        </authorList>
    </citation>
    <scope>NUCLEOTIDE SEQUENCE</scope>
    <source>
        <strain evidence="2">Expedition CK06-06</strain>
    </source>
</reference>
<keyword evidence="1" id="KW-0175">Coiled coil</keyword>
<name>X0UAB7_9ZZZZ</name>
<evidence type="ECO:0000313" key="2">
    <source>
        <dbReference type="EMBL" id="GAF96271.1"/>
    </source>
</evidence>